<keyword evidence="2" id="KW-1185">Reference proteome</keyword>
<accession>A0ABN0WG34</accession>
<sequence length="86" mass="9323">MDALCDLEKVDSGLVDPDITAAIADRTISVVMGVEADTFRDAVRLFSANVRTALHAAECATLEWQVPFRIVDDDIPLASRVDFADA</sequence>
<dbReference type="Proteomes" id="UP001501822">
    <property type="component" value="Unassembled WGS sequence"/>
</dbReference>
<comment type="caution">
    <text evidence="1">The sequence shown here is derived from an EMBL/GenBank/DDBJ whole genome shotgun (WGS) entry which is preliminary data.</text>
</comment>
<reference evidence="1 2" key="1">
    <citation type="journal article" date="2019" name="Int. J. Syst. Evol. Microbiol.">
        <title>The Global Catalogue of Microorganisms (GCM) 10K type strain sequencing project: providing services to taxonomists for standard genome sequencing and annotation.</title>
        <authorList>
            <consortium name="The Broad Institute Genomics Platform"/>
            <consortium name="The Broad Institute Genome Sequencing Center for Infectious Disease"/>
            <person name="Wu L."/>
            <person name="Ma J."/>
        </authorList>
    </citation>
    <scope>NUCLEOTIDE SEQUENCE [LARGE SCALE GENOMIC DNA]</scope>
    <source>
        <strain evidence="1 2">JCM 3146</strain>
    </source>
</reference>
<dbReference type="EMBL" id="BAAABM010000017">
    <property type="protein sequence ID" value="GAA0336469.1"/>
    <property type="molecule type" value="Genomic_DNA"/>
</dbReference>
<name>A0ABN0WG34_9ACTN</name>
<proteinExistence type="predicted"/>
<evidence type="ECO:0000313" key="1">
    <source>
        <dbReference type="EMBL" id="GAA0336469.1"/>
    </source>
</evidence>
<gene>
    <name evidence="1" type="ORF">GCM10010151_27650</name>
</gene>
<protein>
    <submittedName>
        <fullName evidence="1">Uncharacterized protein</fullName>
    </submittedName>
</protein>
<organism evidence="1 2">
    <name type="scientific">Actinoallomurus spadix</name>
    <dbReference type="NCBI Taxonomy" id="79912"/>
    <lineage>
        <taxon>Bacteria</taxon>
        <taxon>Bacillati</taxon>
        <taxon>Actinomycetota</taxon>
        <taxon>Actinomycetes</taxon>
        <taxon>Streptosporangiales</taxon>
        <taxon>Thermomonosporaceae</taxon>
        <taxon>Actinoallomurus</taxon>
    </lineage>
</organism>
<evidence type="ECO:0000313" key="2">
    <source>
        <dbReference type="Proteomes" id="UP001501822"/>
    </source>
</evidence>